<sequence>MLDVSGARGIDESRPVIAIRPIHRASDNCEKTHEQEWRKIHMIIA</sequence>
<evidence type="ECO:0000313" key="1">
    <source>
        <dbReference type="EMBL" id="KAI4825409.1"/>
    </source>
</evidence>
<protein>
    <submittedName>
        <fullName evidence="1">Uncharacterized protein</fullName>
    </submittedName>
</protein>
<gene>
    <name evidence="1" type="ORF">KUCAC02_021089</name>
</gene>
<organism evidence="1 2">
    <name type="scientific">Chaenocephalus aceratus</name>
    <name type="common">Blackfin icefish</name>
    <name type="synonym">Chaenichthys aceratus</name>
    <dbReference type="NCBI Taxonomy" id="36190"/>
    <lineage>
        <taxon>Eukaryota</taxon>
        <taxon>Metazoa</taxon>
        <taxon>Chordata</taxon>
        <taxon>Craniata</taxon>
        <taxon>Vertebrata</taxon>
        <taxon>Euteleostomi</taxon>
        <taxon>Actinopterygii</taxon>
        <taxon>Neopterygii</taxon>
        <taxon>Teleostei</taxon>
        <taxon>Neoteleostei</taxon>
        <taxon>Acanthomorphata</taxon>
        <taxon>Eupercaria</taxon>
        <taxon>Perciformes</taxon>
        <taxon>Notothenioidei</taxon>
        <taxon>Channichthyidae</taxon>
        <taxon>Chaenocephalus</taxon>
    </lineage>
</organism>
<evidence type="ECO:0000313" key="2">
    <source>
        <dbReference type="Proteomes" id="UP001057452"/>
    </source>
</evidence>
<name>A0ACB9XEF6_CHAAC</name>
<accession>A0ACB9XEF6</accession>
<reference evidence="1" key="1">
    <citation type="submission" date="2022-05" db="EMBL/GenBank/DDBJ databases">
        <title>Chromosome-level genome of Chaenocephalus aceratus.</title>
        <authorList>
            <person name="Park H."/>
        </authorList>
    </citation>
    <scope>NUCLEOTIDE SEQUENCE</scope>
    <source>
        <strain evidence="1">KU_202001</strain>
    </source>
</reference>
<dbReference type="Proteomes" id="UP001057452">
    <property type="component" value="Chromosome 6"/>
</dbReference>
<proteinExistence type="predicted"/>
<keyword evidence="2" id="KW-1185">Reference proteome</keyword>
<comment type="caution">
    <text evidence="1">The sequence shown here is derived from an EMBL/GenBank/DDBJ whole genome shotgun (WGS) entry which is preliminary data.</text>
</comment>
<dbReference type="EMBL" id="CM043790">
    <property type="protein sequence ID" value="KAI4825409.1"/>
    <property type="molecule type" value="Genomic_DNA"/>
</dbReference>